<dbReference type="GO" id="GO:0042597">
    <property type="term" value="C:periplasmic space"/>
    <property type="evidence" value="ECO:0007669"/>
    <property type="project" value="UniProtKB-SubCell"/>
</dbReference>
<evidence type="ECO:0000259" key="5">
    <source>
        <dbReference type="Pfam" id="PF07940"/>
    </source>
</evidence>
<evidence type="ECO:0000256" key="4">
    <source>
        <dbReference type="ARBA" id="ARBA00023239"/>
    </source>
</evidence>
<dbReference type="InterPro" id="IPR008929">
    <property type="entry name" value="Chondroitin_lyas"/>
</dbReference>
<keyword evidence="2" id="KW-0732">Signal</keyword>
<name>A0ABD4XXL2_STUST</name>
<evidence type="ECO:0000313" key="8">
    <source>
        <dbReference type="Proteomes" id="UP001161139"/>
    </source>
</evidence>
<dbReference type="PANTHER" id="PTHR39210:SF1">
    <property type="entry name" value="HEPARIN-SULFATE LYASE"/>
    <property type="match status" value="1"/>
</dbReference>
<dbReference type="Pfam" id="PF07940">
    <property type="entry name" value="Hepar_II_III_C"/>
    <property type="match status" value="1"/>
</dbReference>
<protein>
    <submittedName>
        <fullName evidence="7">Heparinase II/III family protein</fullName>
    </submittedName>
</protein>
<dbReference type="Gene3D" id="1.50.10.100">
    <property type="entry name" value="Chondroitin AC/alginate lyase"/>
    <property type="match status" value="1"/>
</dbReference>
<evidence type="ECO:0000313" key="7">
    <source>
        <dbReference type="EMBL" id="MDH0687605.1"/>
    </source>
</evidence>
<dbReference type="InterPro" id="IPR031680">
    <property type="entry name" value="Hepar_II_III_N"/>
</dbReference>
<dbReference type="Proteomes" id="UP001161139">
    <property type="component" value="Unassembled WGS sequence"/>
</dbReference>
<evidence type="ECO:0000256" key="2">
    <source>
        <dbReference type="ARBA" id="ARBA00022729"/>
    </source>
</evidence>
<proteinExistence type="predicted"/>
<keyword evidence="4" id="KW-0456">Lyase</keyword>
<gene>
    <name evidence="7" type="ORF">N5D09_05845</name>
</gene>
<organism evidence="7 8">
    <name type="scientific">Stutzerimonas stutzeri</name>
    <name type="common">Pseudomonas stutzeri</name>
    <dbReference type="NCBI Taxonomy" id="316"/>
    <lineage>
        <taxon>Bacteria</taxon>
        <taxon>Pseudomonadati</taxon>
        <taxon>Pseudomonadota</taxon>
        <taxon>Gammaproteobacteria</taxon>
        <taxon>Pseudomonadales</taxon>
        <taxon>Pseudomonadaceae</taxon>
        <taxon>Stutzerimonas</taxon>
    </lineage>
</organism>
<evidence type="ECO:0000259" key="6">
    <source>
        <dbReference type="Pfam" id="PF16889"/>
    </source>
</evidence>
<dbReference type="AlphaFoldDB" id="A0ABD4XXL2"/>
<dbReference type="PANTHER" id="PTHR39210">
    <property type="entry name" value="HEPARIN-SULFATE LYASE"/>
    <property type="match status" value="1"/>
</dbReference>
<dbReference type="GO" id="GO:0016829">
    <property type="term" value="F:lyase activity"/>
    <property type="evidence" value="ECO:0007669"/>
    <property type="project" value="UniProtKB-KW"/>
</dbReference>
<evidence type="ECO:0000256" key="1">
    <source>
        <dbReference type="ARBA" id="ARBA00004418"/>
    </source>
</evidence>
<dbReference type="Pfam" id="PF16889">
    <property type="entry name" value="Hepar_II_III_N"/>
    <property type="match status" value="1"/>
</dbReference>
<dbReference type="RefSeq" id="WP_279649134.1">
    <property type="nucleotide sequence ID" value="NZ_JAOCDG010000007.1"/>
</dbReference>
<reference evidence="7" key="1">
    <citation type="submission" date="2022-09" db="EMBL/GenBank/DDBJ databases">
        <title>Intensive care unit water sources are persistently colonized with multi-drug resistant bacteria and are the site of extensive horizontal gene transfer of antibiotic resistance genes.</title>
        <authorList>
            <person name="Diorio-Toth L."/>
        </authorList>
    </citation>
    <scope>NUCLEOTIDE SEQUENCE</scope>
    <source>
        <strain evidence="7">GD03864</strain>
    </source>
</reference>
<evidence type="ECO:0000256" key="3">
    <source>
        <dbReference type="ARBA" id="ARBA00022764"/>
    </source>
</evidence>
<dbReference type="InterPro" id="IPR012480">
    <property type="entry name" value="Hepar_II_III_C"/>
</dbReference>
<feature type="domain" description="Heparin-sulfate lyase N-terminal" evidence="6">
    <location>
        <begin position="96"/>
        <end position="328"/>
    </location>
</feature>
<dbReference type="SUPFAM" id="SSF48230">
    <property type="entry name" value="Chondroitin AC/alginate lyase"/>
    <property type="match status" value="1"/>
</dbReference>
<accession>A0ABD4XXL2</accession>
<sequence length="613" mass="69291">MRRSVLAVCGLFFVVMVTAAGIYLSEAGAAPTPCEWVDHGRSAEPCAVVEVWDGLKQQAESAPAITARSANIAVTRNAVEQARQLWKKGFVPLGRNVDPWPFQLPVDWNADPFKDRNWRYQLHAWRMLDPLLGAWEQTGEVTYLEDTLRIVFDWYEYHAVRGQKSDYEWYDMAVGLRAMKLAYLVQRAFEGDVQLNDVGKEKLIHLAWLHAQSLMEKRLLSKGNHGLFQLHGLMALCSVVPSIETCAGARDFVGVEMQDLLLRQFSSEGVHLENAPEYHFFVYNTVKRFMDTGWYEQFGFIGELMERVEQNRVWMVHPDKTIVTVGDSEPKPVNIDWPESSDSCRDVKASCYLLRNFEESGYAIVRSDWAVPAQKASMLFFMGMFFQTGHKLPDDLSFEWFDQGERILTNAGKYSYSKGPFRDYVTSTAAHNTVEVDGRTPKLSEATRYGSAIKDARAMGETFLIRGAVPREEGIEQERLVLFTPQRWLAIVDVLQGDTLHEYTQWFHFARQWRLENTEGDMRLVSSSGRTVLVRPLSGAQLVAPRGQKQPKLQGWVTEGYGTMVDRQALGFTAGGRSVRLVTLFGFDEAALDEASAAAALHVPATQPSSDVN</sequence>
<comment type="caution">
    <text evidence="7">The sequence shown here is derived from an EMBL/GenBank/DDBJ whole genome shotgun (WGS) entry which is preliminary data.</text>
</comment>
<feature type="domain" description="Heparinase II/III-like C-terminal" evidence="5">
    <location>
        <begin position="355"/>
        <end position="562"/>
    </location>
</feature>
<dbReference type="Gene3D" id="2.70.98.70">
    <property type="match status" value="1"/>
</dbReference>
<dbReference type="EMBL" id="JAOCDG010000007">
    <property type="protein sequence ID" value="MDH0687605.1"/>
    <property type="molecule type" value="Genomic_DNA"/>
</dbReference>
<comment type="subcellular location">
    <subcellularLocation>
        <location evidence="1">Periplasm</location>
    </subcellularLocation>
</comment>
<keyword evidence="3" id="KW-0574">Periplasm</keyword>